<dbReference type="PROSITE" id="PS00018">
    <property type="entry name" value="EF_HAND_1"/>
    <property type="match status" value="2"/>
</dbReference>
<dbReference type="InterPro" id="IPR002048">
    <property type="entry name" value="EF_hand_dom"/>
</dbReference>
<keyword evidence="2" id="KW-0963">Cytoplasm</keyword>
<feature type="compositionally biased region" description="Low complexity" evidence="13">
    <location>
        <begin position="80"/>
        <end position="90"/>
    </location>
</feature>
<accession>K7FZ82</accession>
<dbReference type="SUPFAM" id="SSF47473">
    <property type="entry name" value="EF-hand"/>
    <property type="match status" value="1"/>
</dbReference>
<evidence type="ECO:0000256" key="2">
    <source>
        <dbReference type="ARBA" id="ARBA00022490"/>
    </source>
</evidence>
<dbReference type="OMA" id="QQWRNMF"/>
<evidence type="ECO:0000256" key="8">
    <source>
        <dbReference type="ARBA" id="ARBA00023329"/>
    </source>
</evidence>
<reference evidence="16" key="1">
    <citation type="submission" date="2011-10" db="EMBL/GenBank/DDBJ databases">
        <authorList>
            <consortium name="Soft-shell Turtle Genome Consortium"/>
        </authorList>
    </citation>
    <scope>NUCLEOTIDE SEQUENCE [LARGE SCALE GENOMIC DNA]</scope>
    <source>
        <strain evidence="16">Daiwa-1</strain>
    </source>
</reference>
<dbReference type="GO" id="GO:0048306">
    <property type="term" value="F:calcium-dependent protein binding"/>
    <property type="evidence" value="ECO:0007669"/>
    <property type="project" value="Ensembl"/>
</dbReference>
<dbReference type="GO" id="GO:0051592">
    <property type="term" value="P:response to calcium ion"/>
    <property type="evidence" value="ECO:0007669"/>
    <property type="project" value="Ensembl"/>
</dbReference>
<dbReference type="STRING" id="13735.ENSPSIP00000013342"/>
<evidence type="ECO:0000256" key="12">
    <source>
        <dbReference type="ARBA" id="ARBA00042606"/>
    </source>
</evidence>
<dbReference type="GO" id="GO:0014029">
    <property type="term" value="P:neural crest formation"/>
    <property type="evidence" value="ECO:0007669"/>
    <property type="project" value="Ensembl"/>
</dbReference>
<dbReference type="Ensembl" id="ENSPSIT00000013405.1">
    <property type="protein sequence ID" value="ENSPSIP00000013342.1"/>
    <property type="gene ID" value="ENSPSIG00000011995.1"/>
</dbReference>
<dbReference type="eggNOG" id="KOG0037">
    <property type="taxonomic scope" value="Eukaryota"/>
</dbReference>
<evidence type="ECO:0000256" key="11">
    <source>
        <dbReference type="ARBA" id="ARBA00041490"/>
    </source>
</evidence>
<feature type="compositionally biased region" description="Gly residues" evidence="13">
    <location>
        <begin position="60"/>
        <end position="79"/>
    </location>
</feature>
<reference evidence="16" key="2">
    <citation type="journal article" date="2013" name="Nat. Genet.">
        <title>The draft genomes of soft-shell turtle and green sea turtle yield insights into the development and evolution of the turtle-specific body plan.</title>
        <authorList>
            <person name="Wang Z."/>
            <person name="Pascual-Anaya J."/>
            <person name="Zadissa A."/>
            <person name="Li W."/>
            <person name="Niimura Y."/>
            <person name="Huang Z."/>
            <person name="Li C."/>
            <person name="White S."/>
            <person name="Xiong Z."/>
            <person name="Fang D."/>
            <person name="Wang B."/>
            <person name="Ming Y."/>
            <person name="Chen Y."/>
            <person name="Zheng Y."/>
            <person name="Kuraku S."/>
            <person name="Pignatelli M."/>
            <person name="Herrero J."/>
            <person name="Beal K."/>
            <person name="Nozawa M."/>
            <person name="Li Q."/>
            <person name="Wang J."/>
            <person name="Zhang H."/>
            <person name="Yu L."/>
            <person name="Shigenobu S."/>
            <person name="Wang J."/>
            <person name="Liu J."/>
            <person name="Flicek P."/>
            <person name="Searle S."/>
            <person name="Wang J."/>
            <person name="Kuratani S."/>
            <person name="Yin Y."/>
            <person name="Aken B."/>
            <person name="Zhang G."/>
            <person name="Irie N."/>
        </authorList>
    </citation>
    <scope>NUCLEOTIDE SEQUENCE [LARGE SCALE GENOMIC DNA]</scope>
    <source>
        <strain evidence="16">Daiwa-1</strain>
    </source>
</reference>
<dbReference type="FunFam" id="1.10.238.10:FF:000139">
    <property type="entry name" value="Peflin isoform 1"/>
    <property type="match status" value="1"/>
</dbReference>
<dbReference type="InterPro" id="IPR018247">
    <property type="entry name" value="EF_Hand_1_Ca_BS"/>
</dbReference>
<dbReference type="InterPro" id="IPR011992">
    <property type="entry name" value="EF-hand-dom_pair"/>
</dbReference>
<dbReference type="GO" id="GO:0005509">
    <property type="term" value="F:calcium ion binding"/>
    <property type="evidence" value="ECO:0007669"/>
    <property type="project" value="InterPro"/>
</dbReference>
<evidence type="ECO:0000313" key="15">
    <source>
        <dbReference type="Ensembl" id="ENSPSIP00000013342.1"/>
    </source>
</evidence>
<feature type="compositionally biased region" description="Low complexity" evidence="13">
    <location>
        <begin position="1"/>
        <end position="10"/>
    </location>
</feature>
<name>K7FZ82_PELSI</name>
<reference evidence="15" key="3">
    <citation type="submission" date="2025-08" db="UniProtKB">
        <authorList>
            <consortium name="Ensembl"/>
        </authorList>
    </citation>
    <scope>IDENTIFICATION</scope>
</reference>
<keyword evidence="4" id="KW-0677">Repeat</keyword>
<evidence type="ECO:0000256" key="7">
    <source>
        <dbReference type="ARBA" id="ARBA00023136"/>
    </source>
</evidence>
<feature type="compositionally biased region" description="Gly residues" evidence="13">
    <location>
        <begin position="14"/>
        <end position="38"/>
    </location>
</feature>
<keyword evidence="3" id="KW-0479">Metal-binding</keyword>
<evidence type="ECO:0000256" key="13">
    <source>
        <dbReference type="SAM" id="MobiDB-lite"/>
    </source>
</evidence>
<dbReference type="CDD" id="cd16184">
    <property type="entry name" value="EFh_PEF_peflin"/>
    <property type="match status" value="1"/>
</dbReference>
<dbReference type="EMBL" id="AGCU01105773">
    <property type="status" value="NOT_ANNOTATED_CDS"/>
    <property type="molecule type" value="Genomic_DNA"/>
</dbReference>
<feature type="region of interest" description="Disordered" evidence="13">
    <location>
        <begin position="1"/>
        <end position="104"/>
    </location>
</feature>
<dbReference type="InterPro" id="IPR051426">
    <property type="entry name" value="Peflin/Sorcin_CaBP"/>
</dbReference>
<dbReference type="GO" id="GO:0005783">
    <property type="term" value="C:endoplasmic reticulum"/>
    <property type="evidence" value="ECO:0007669"/>
    <property type="project" value="UniProtKB-SubCell"/>
</dbReference>
<dbReference type="GO" id="GO:0042802">
    <property type="term" value="F:identical protein binding"/>
    <property type="evidence" value="ECO:0007669"/>
    <property type="project" value="Ensembl"/>
</dbReference>
<dbReference type="GO" id="GO:0030127">
    <property type="term" value="C:COPII vesicle coat"/>
    <property type="evidence" value="ECO:0007669"/>
    <property type="project" value="Ensembl"/>
</dbReference>
<dbReference type="SMART" id="SM00054">
    <property type="entry name" value="EFh"/>
    <property type="match status" value="3"/>
</dbReference>
<keyword evidence="7" id="KW-0472">Membrane</keyword>
<feature type="domain" description="EF-hand" evidence="14">
    <location>
        <begin position="175"/>
        <end position="210"/>
    </location>
</feature>
<keyword evidence="16" id="KW-1185">Reference proteome</keyword>
<keyword evidence="8" id="KW-0968">Cytoplasmic vesicle</keyword>
<evidence type="ECO:0000256" key="6">
    <source>
        <dbReference type="ARBA" id="ARBA00022837"/>
    </source>
</evidence>
<evidence type="ECO:0000256" key="9">
    <source>
        <dbReference type="ARBA" id="ARBA00037873"/>
    </source>
</evidence>
<feature type="domain" description="EF-hand" evidence="14">
    <location>
        <begin position="108"/>
        <end position="143"/>
    </location>
</feature>
<dbReference type="GO" id="GO:0048208">
    <property type="term" value="P:COPII vesicle coating"/>
    <property type="evidence" value="ECO:0007669"/>
    <property type="project" value="Ensembl"/>
</dbReference>
<evidence type="ECO:0000256" key="4">
    <source>
        <dbReference type="ARBA" id="ARBA00022737"/>
    </source>
</evidence>
<evidence type="ECO:0000256" key="5">
    <source>
        <dbReference type="ARBA" id="ARBA00022824"/>
    </source>
</evidence>
<evidence type="ECO:0000259" key="14">
    <source>
        <dbReference type="PROSITE" id="PS50222"/>
    </source>
</evidence>
<dbReference type="Gene3D" id="1.10.238.10">
    <property type="entry name" value="EF-hand"/>
    <property type="match status" value="1"/>
</dbReference>
<dbReference type="PANTHER" id="PTHR46212:SF10">
    <property type="entry name" value="PEFLIN"/>
    <property type="match status" value="1"/>
</dbReference>
<organism evidence="15 16">
    <name type="scientific">Pelodiscus sinensis</name>
    <name type="common">Chinese softshell turtle</name>
    <name type="synonym">Trionyx sinensis</name>
    <dbReference type="NCBI Taxonomy" id="13735"/>
    <lineage>
        <taxon>Eukaryota</taxon>
        <taxon>Metazoa</taxon>
        <taxon>Chordata</taxon>
        <taxon>Craniata</taxon>
        <taxon>Vertebrata</taxon>
        <taxon>Euteleostomi</taxon>
        <taxon>Archelosauria</taxon>
        <taxon>Testudinata</taxon>
        <taxon>Testudines</taxon>
        <taxon>Cryptodira</taxon>
        <taxon>Trionychia</taxon>
        <taxon>Trionychidae</taxon>
        <taxon>Pelodiscus</taxon>
    </lineage>
</organism>
<dbReference type="GO" id="GO:0031463">
    <property type="term" value="C:Cul3-RING ubiquitin ligase complex"/>
    <property type="evidence" value="ECO:0007669"/>
    <property type="project" value="Ensembl"/>
</dbReference>
<sequence length="278" mass="29165">QGYPGSAGPAPGAPQGGYYSGAQYGGGGPPGGSYGGPAPGGPYAPPSGGGAYGHPTPGGAPSGAPGGPYAGGPAPGGPYGQPSTNPYGAPQPGPYGAGAPAAGNMPPGVDPEAFSWFQTVDADRSGYISIKELKQALVNSNWSAFNDETCLLMINMFDKTKSGRIDVYGFSALWRFIQQWKNLFQQYDRDRSGSINFTELQQALSQMGYNLSPQFIQLLLSRYAQRASSSTIQLDSFIQLCMQLQSLTEAFQEKDAGRAGSVRLSYEDFLTMVASRML</sequence>
<reference evidence="15" key="4">
    <citation type="submission" date="2025-09" db="UniProtKB">
        <authorList>
            <consortium name="Ensembl"/>
        </authorList>
    </citation>
    <scope>IDENTIFICATION</scope>
</reference>
<evidence type="ECO:0000313" key="16">
    <source>
        <dbReference type="Proteomes" id="UP000007267"/>
    </source>
</evidence>
<dbReference type="HOGENOM" id="CLU_051357_1_0_1"/>
<proteinExistence type="predicted"/>
<evidence type="ECO:0000256" key="3">
    <source>
        <dbReference type="ARBA" id="ARBA00022723"/>
    </source>
</evidence>
<comment type="subcellular location">
    <subcellularLocation>
        <location evidence="9">Cytoplasmic vesicle</location>
        <location evidence="9">COPII-coated vesicle membrane</location>
        <topology evidence="9">Peripheral membrane protein</topology>
    </subcellularLocation>
    <subcellularLocation>
        <location evidence="1">Endoplasmic reticulum</location>
    </subcellularLocation>
</comment>
<dbReference type="Pfam" id="PF13499">
    <property type="entry name" value="EF-hand_7"/>
    <property type="match status" value="2"/>
</dbReference>
<dbReference type="GO" id="GO:0014032">
    <property type="term" value="P:neural crest cell development"/>
    <property type="evidence" value="ECO:0007669"/>
    <property type="project" value="Ensembl"/>
</dbReference>
<keyword evidence="5" id="KW-0256">Endoplasmic reticulum</keyword>
<evidence type="ECO:0000256" key="1">
    <source>
        <dbReference type="ARBA" id="ARBA00004240"/>
    </source>
</evidence>
<dbReference type="GO" id="GO:1902527">
    <property type="term" value="P:positive regulation of protein monoubiquitination"/>
    <property type="evidence" value="ECO:0007669"/>
    <property type="project" value="Ensembl"/>
</dbReference>
<dbReference type="GO" id="GO:1990756">
    <property type="term" value="F:ubiquitin-like ligase-substrate adaptor activity"/>
    <property type="evidence" value="ECO:0007669"/>
    <property type="project" value="Ensembl"/>
</dbReference>
<protein>
    <recommendedName>
        <fullName evidence="10">Peflin</fullName>
    </recommendedName>
    <alternativeName>
        <fullName evidence="11">PEF protein with a long N-terminal hydrophobic domain</fullName>
    </alternativeName>
    <alternativeName>
        <fullName evidence="12">Penta-EF hand domain-containing protein 1</fullName>
    </alternativeName>
</protein>
<dbReference type="PROSITE" id="PS50222">
    <property type="entry name" value="EF_HAND_2"/>
    <property type="match status" value="2"/>
</dbReference>
<dbReference type="AlphaFoldDB" id="K7FZ82"/>
<keyword evidence="6" id="KW-0106">Calcium</keyword>
<dbReference type="GeneTree" id="ENSGT00940000155722"/>
<dbReference type="Proteomes" id="UP000007267">
    <property type="component" value="Unassembled WGS sequence"/>
</dbReference>
<evidence type="ECO:0000256" key="10">
    <source>
        <dbReference type="ARBA" id="ARBA00041025"/>
    </source>
</evidence>
<dbReference type="GO" id="GO:0046982">
    <property type="term" value="F:protein heterodimerization activity"/>
    <property type="evidence" value="ECO:0007669"/>
    <property type="project" value="Ensembl"/>
</dbReference>
<dbReference type="PANTHER" id="PTHR46212">
    <property type="entry name" value="PEFLIN"/>
    <property type="match status" value="1"/>
</dbReference>
<gene>
    <name evidence="15" type="primary">PEF1</name>
</gene>